<dbReference type="Gene3D" id="6.10.140.180">
    <property type="match status" value="1"/>
</dbReference>
<dbReference type="PANTHER" id="PTHR31875:SF26">
    <property type="entry name" value="PROTEIN DEHYDRATION-INDUCED 19-RELATED"/>
    <property type="match status" value="1"/>
</dbReference>
<proteinExistence type="predicted"/>
<evidence type="ECO:0000313" key="5">
    <source>
        <dbReference type="Proteomes" id="UP001632038"/>
    </source>
</evidence>
<organism evidence="4 5">
    <name type="scientific">Castilleja foliolosa</name>
    <dbReference type="NCBI Taxonomy" id="1961234"/>
    <lineage>
        <taxon>Eukaryota</taxon>
        <taxon>Viridiplantae</taxon>
        <taxon>Streptophyta</taxon>
        <taxon>Embryophyta</taxon>
        <taxon>Tracheophyta</taxon>
        <taxon>Spermatophyta</taxon>
        <taxon>Magnoliopsida</taxon>
        <taxon>eudicotyledons</taxon>
        <taxon>Gunneridae</taxon>
        <taxon>Pentapetalae</taxon>
        <taxon>asterids</taxon>
        <taxon>lamiids</taxon>
        <taxon>Lamiales</taxon>
        <taxon>Orobanchaceae</taxon>
        <taxon>Pedicularideae</taxon>
        <taxon>Castillejinae</taxon>
        <taxon>Castilleja</taxon>
    </lineage>
</organism>
<gene>
    <name evidence="4" type="ORF">CASFOL_017135</name>
</gene>
<dbReference type="AlphaFoldDB" id="A0ABD3DAP8"/>
<reference evidence="5" key="1">
    <citation type="journal article" date="2024" name="IScience">
        <title>Strigolactones Initiate the Formation of Haustorium-like Structures in Castilleja.</title>
        <authorList>
            <person name="Buerger M."/>
            <person name="Peterson D."/>
            <person name="Chory J."/>
        </authorList>
    </citation>
    <scope>NUCLEOTIDE SEQUENCE [LARGE SCALE GENOMIC DNA]</scope>
</reference>
<dbReference type="InterPro" id="IPR004316">
    <property type="entry name" value="SWEET_rpt"/>
</dbReference>
<accession>A0ABD3DAP8</accession>
<sequence>MGLCCHIDDEHPAEAGNEVCPVCTTRVGVDMVAHTTLQHRNIFNGEIGDGGARGDLGPRESLVDKLPDKLHGSDDTSSSSDSDAERPEPIEEVASPSPVKQKIYRLFGREKLVHKALGAGKLSASSTKRERWLERRNGEAARQPVVAESQVAATQAHQFIIGRTTNRPVKMRRRPGIGVLQNAVAARDQYRLLGENVAKLRTDLMKEQLTTFRSQLEDFARKHKADIYKNLQGLLLYAVALFSAMLWLYYAFLKKNAVLLISINSFGLVFSPTRPSLLDGVLVVVIGWRRGEVAGMSSDYGGGGGKASFCASVGLRFIKKLKPVFYHMRDLRLVYGGGKTKSYDWRVSQLEALIKITTRHKGDIIEALFSDLKKPELEAFTHEGKVNEKVIFCPDPRGFKIYPPNPLLAKGIIHRLASCTATVASLYEASVESWAAPLSYASKRYQSALPSRSEMLMRFEKIEFDEDTHDKYPCPFSPEYFDIVGFCCHIDDEHPAEAGNGLMFVQFVQRG</sequence>
<keyword evidence="2" id="KW-1133">Transmembrane helix</keyword>
<keyword evidence="2" id="KW-0812">Transmembrane</keyword>
<evidence type="ECO:0000256" key="2">
    <source>
        <dbReference type="SAM" id="Phobius"/>
    </source>
</evidence>
<keyword evidence="2" id="KW-0472">Membrane</keyword>
<feature type="transmembrane region" description="Helical" evidence="2">
    <location>
        <begin position="234"/>
        <end position="252"/>
    </location>
</feature>
<feature type="region of interest" description="Disordered" evidence="1">
    <location>
        <begin position="43"/>
        <end position="97"/>
    </location>
</feature>
<dbReference type="Proteomes" id="UP001632038">
    <property type="component" value="Unassembled WGS sequence"/>
</dbReference>
<dbReference type="Pfam" id="PF03083">
    <property type="entry name" value="MtN3_slv"/>
    <property type="match status" value="1"/>
</dbReference>
<keyword evidence="5" id="KW-1185">Reference proteome</keyword>
<feature type="domain" description="Di19 zinc-binding" evidence="3">
    <location>
        <begin position="471"/>
        <end position="500"/>
    </location>
</feature>
<dbReference type="EMBL" id="JAVIJP010000018">
    <property type="protein sequence ID" value="KAL3639228.1"/>
    <property type="molecule type" value="Genomic_DNA"/>
</dbReference>
<evidence type="ECO:0000259" key="3">
    <source>
        <dbReference type="Pfam" id="PF05605"/>
    </source>
</evidence>
<evidence type="ECO:0000313" key="4">
    <source>
        <dbReference type="EMBL" id="KAL3639228.1"/>
    </source>
</evidence>
<dbReference type="PANTHER" id="PTHR31875">
    <property type="entry name" value="PROTEIN DEHYDRATION-INDUCED 19"/>
    <property type="match status" value="1"/>
</dbReference>
<feature type="compositionally biased region" description="Basic and acidic residues" evidence="1">
    <location>
        <begin position="56"/>
        <end position="74"/>
    </location>
</feature>
<name>A0ABD3DAP8_9LAMI</name>
<dbReference type="InterPro" id="IPR033347">
    <property type="entry name" value="Di19"/>
</dbReference>
<dbReference type="Pfam" id="PF05605">
    <property type="entry name" value="zf-Di19"/>
    <property type="match status" value="2"/>
</dbReference>
<protein>
    <recommendedName>
        <fullName evidence="3">Di19 zinc-binding domain-containing protein</fullName>
    </recommendedName>
</protein>
<feature type="domain" description="Di19 zinc-binding" evidence="3">
    <location>
        <begin position="2"/>
        <end position="40"/>
    </location>
</feature>
<dbReference type="InterPro" id="IPR008598">
    <property type="entry name" value="Di19_Zn-bd"/>
</dbReference>
<evidence type="ECO:0000256" key="1">
    <source>
        <dbReference type="SAM" id="MobiDB-lite"/>
    </source>
</evidence>
<comment type="caution">
    <text evidence="4">The sequence shown here is derived from an EMBL/GenBank/DDBJ whole genome shotgun (WGS) entry which is preliminary data.</text>
</comment>